<feature type="transmembrane region" description="Helical" evidence="7">
    <location>
        <begin position="317"/>
        <end position="338"/>
    </location>
</feature>
<feature type="transmembrane region" description="Helical" evidence="7">
    <location>
        <begin position="281"/>
        <end position="297"/>
    </location>
</feature>
<feature type="transmembrane region" description="Helical" evidence="7">
    <location>
        <begin position="414"/>
        <end position="433"/>
    </location>
</feature>
<dbReference type="PANTHER" id="PTHR43549">
    <property type="entry name" value="MULTIDRUG RESISTANCE PROTEIN YPNP-RELATED"/>
    <property type="match status" value="1"/>
</dbReference>
<dbReference type="AlphaFoldDB" id="A0AB33Z3Z4"/>
<feature type="transmembrane region" description="Helical" evidence="7">
    <location>
        <begin position="20"/>
        <end position="39"/>
    </location>
</feature>
<evidence type="ECO:0000256" key="5">
    <source>
        <dbReference type="ARBA" id="ARBA00022989"/>
    </source>
</evidence>
<dbReference type="Pfam" id="PF01554">
    <property type="entry name" value="MatE"/>
    <property type="match status" value="2"/>
</dbReference>
<feature type="transmembrane region" description="Helical" evidence="7">
    <location>
        <begin position="390"/>
        <end position="408"/>
    </location>
</feature>
<dbReference type="GO" id="GO:0015297">
    <property type="term" value="F:antiporter activity"/>
    <property type="evidence" value="ECO:0007669"/>
    <property type="project" value="InterPro"/>
</dbReference>
<feature type="transmembrane region" description="Helical" evidence="7">
    <location>
        <begin position="138"/>
        <end position="159"/>
    </location>
</feature>
<gene>
    <name evidence="8" type="ORF">L196_04711</name>
</gene>
<dbReference type="NCBIfam" id="TIGR00797">
    <property type="entry name" value="matE"/>
    <property type="match status" value="1"/>
</dbReference>
<keyword evidence="4 7" id="KW-0812">Transmembrane</keyword>
<dbReference type="InterPro" id="IPR052031">
    <property type="entry name" value="Membrane_Transporter-Flippase"/>
</dbReference>
<name>A0AB33Z3Z4_9GAMM</name>
<dbReference type="InterPro" id="IPR002528">
    <property type="entry name" value="MATE_fam"/>
</dbReference>
<evidence type="ECO:0000256" key="3">
    <source>
        <dbReference type="ARBA" id="ARBA00022475"/>
    </source>
</evidence>
<organism evidence="8 9">
    <name type="scientific">Cycloclasticus pugetii</name>
    <dbReference type="NCBI Taxonomy" id="34068"/>
    <lineage>
        <taxon>Bacteria</taxon>
        <taxon>Pseudomonadati</taxon>
        <taxon>Pseudomonadota</taxon>
        <taxon>Gammaproteobacteria</taxon>
        <taxon>Thiotrichales</taxon>
        <taxon>Piscirickettsiaceae</taxon>
        <taxon>Cycloclasticus</taxon>
    </lineage>
</organism>
<dbReference type="RefSeq" id="WP_015006154.1">
    <property type="nucleotide sequence ID" value="NZ_JBLHXE010000005.1"/>
</dbReference>
<evidence type="ECO:0000313" key="8">
    <source>
        <dbReference type="EMBL" id="EPD13809.1"/>
    </source>
</evidence>
<evidence type="ECO:0000256" key="2">
    <source>
        <dbReference type="ARBA" id="ARBA00022448"/>
    </source>
</evidence>
<dbReference type="GO" id="GO:0042910">
    <property type="term" value="F:xenobiotic transmembrane transporter activity"/>
    <property type="evidence" value="ECO:0007669"/>
    <property type="project" value="InterPro"/>
</dbReference>
<sequence>MIPSKPPQDLTIGSIYQHLIRLAIPASMGMFFNTLYNLTDNWFAGKVSDDALVGLSISSIVFYLFIGLLAGLQNGTSVMVSTELGLKQPQQLKNIIRNCLGLGLAFSLVITVAGILFAKDAIHWLSTNDIITGLAWDYIEVLILGNVAFSLSAVGAGALMALGDTKSNRNALVVGFFVNLGLNPLLTFGLDMGVAGLAWATLIIKFASALYLLNILCKKLGYRPLPCLNKLVSLAILRQVLPASFNFFIMIIGSLMITGFVSRFGDYAIAGYSVGLRLEQVLLLPALGLNAAVLAISGQNYGAKNYRRIAETYRKGLILSLSISLVCIPVMIFLSPLMMSFFSQQDTIIDIGTTYLRIDALAFFCYVSLFISVATLQAIKQPDFPVVMGFFRQLLLPFIVNYLLIIKFDYSIEWVFGSVASIVFISMIVTLIYTRSQLKKLPHIN</sequence>
<evidence type="ECO:0000256" key="4">
    <source>
        <dbReference type="ARBA" id="ARBA00022692"/>
    </source>
</evidence>
<comment type="subcellular location">
    <subcellularLocation>
        <location evidence="1">Cell inner membrane</location>
        <topology evidence="1">Multi-pass membrane protein</topology>
    </subcellularLocation>
</comment>
<feature type="transmembrane region" description="Helical" evidence="7">
    <location>
        <begin position="358"/>
        <end position="378"/>
    </location>
</feature>
<keyword evidence="2" id="KW-0813">Transport</keyword>
<feature type="transmembrane region" description="Helical" evidence="7">
    <location>
        <begin position="196"/>
        <end position="216"/>
    </location>
</feature>
<comment type="caution">
    <text evidence="8">The sequence shown here is derived from an EMBL/GenBank/DDBJ whole genome shotgun (WGS) entry which is preliminary data.</text>
</comment>
<reference evidence="8 9" key="1">
    <citation type="journal article" date="2013" name="Genome Announc.">
        <title>Genome Sequence of the Pyrene- and Fluoranthene-Degrading Bacterium Cycloclasticus sp. Strain PY97M.</title>
        <authorList>
            <person name="Cui Z."/>
            <person name="Xu G."/>
            <person name="Li Q."/>
            <person name="Gao W."/>
            <person name="Zheng L."/>
        </authorList>
    </citation>
    <scope>NUCLEOTIDE SEQUENCE [LARGE SCALE GENOMIC DNA]</scope>
    <source>
        <strain evidence="8 9">PY97M</strain>
    </source>
</reference>
<proteinExistence type="predicted"/>
<dbReference type="InterPro" id="IPR048279">
    <property type="entry name" value="MdtK-like"/>
</dbReference>
<feature type="transmembrane region" description="Helical" evidence="7">
    <location>
        <begin position="95"/>
        <end position="118"/>
    </location>
</feature>
<dbReference type="PANTHER" id="PTHR43549:SF3">
    <property type="entry name" value="MULTIDRUG RESISTANCE PROTEIN YPNP-RELATED"/>
    <property type="match status" value="1"/>
</dbReference>
<keyword evidence="3" id="KW-1003">Cell membrane</keyword>
<evidence type="ECO:0000313" key="9">
    <source>
        <dbReference type="Proteomes" id="UP000015462"/>
    </source>
</evidence>
<keyword evidence="5 7" id="KW-1133">Transmembrane helix</keyword>
<dbReference type="EMBL" id="ASHL01000002">
    <property type="protein sequence ID" value="EPD13809.1"/>
    <property type="molecule type" value="Genomic_DNA"/>
</dbReference>
<evidence type="ECO:0000256" key="6">
    <source>
        <dbReference type="ARBA" id="ARBA00023136"/>
    </source>
</evidence>
<feature type="transmembrane region" description="Helical" evidence="7">
    <location>
        <begin position="171"/>
        <end position="190"/>
    </location>
</feature>
<evidence type="ECO:0000256" key="7">
    <source>
        <dbReference type="SAM" id="Phobius"/>
    </source>
</evidence>
<dbReference type="PIRSF" id="PIRSF006603">
    <property type="entry name" value="DinF"/>
    <property type="match status" value="1"/>
</dbReference>
<dbReference type="GO" id="GO:0005886">
    <property type="term" value="C:plasma membrane"/>
    <property type="evidence" value="ECO:0007669"/>
    <property type="project" value="UniProtKB-SubCell"/>
</dbReference>
<dbReference type="Proteomes" id="UP000015462">
    <property type="component" value="Unassembled WGS sequence"/>
</dbReference>
<feature type="transmembrane region" description="Helical" evidence="7">
    <location>
        <begin position="240"/>
        <end position="261"/>
    </location>
</feature>
<keyword evidence="6 7" id="KW-0472">Membrane</keyword>
<protein>
    <submittedName>
        <fullName evidence="8">MATE efflux family protein</fullName>
    </submittedName>
</protein>
<keyword evidence="9" id="KW-1185">Reference proteome</keyword>
<evidence type="ECO:0000256" key="1">
    <source>
        <dbReference type="ARBA" id="ARBA00004429"/>
    </source>
</evidence>
<accession>A0AB33Z3Z4</accession>
<feature type="transmembrane region" description="Helical" evidence="7">
    <location>
        <begin position="51"/>
        <end position="74"/>
    </location>
</feature>